<name>A0A2P2NJ91_RHIMU</name>
<accession>A0A2P2NJ91</accession>
<protein>
    <submittedName>
        <fullName evidence="1">Uncharacterized protein</fullName>
    </submittedName>
</protein>
<dbReference type="EMBL" id="GGEC01062072">
    <property type="protein sequence ID" value="MBX42556.1"/>
    <property type="molecule type" value="Transcribed_RNA"/>
</dbReference>
<reference evidence="1" key="1">
    <citation type="submission" date="2018-02" db="EMBL/GenBank/DDBJ databases">
        <title>Rhizophora mucronata_Transcriptome.</title>
        <authorList>
            <person name="Meera S.P."/>
            <person name="Sreeshan A."/>
            <person name="Augustine A."/>
        </authorList>
    </citation>
    <scope>NUCLEOTIDE SEQUENCE</scope>
    <source>
        <tissue evidence="1">Leaf</tissue>
    </source>
</reference>
<dbReference type="AlphaFoldDB" id="A0A2P2NJ91"/>
<organism evidence="1">
    <name type="scientific">Rhizophora mucronata</name>
    <name type="common">Asiatic mangrove</name>
    <dbReference type="NCBI Taxonomy" id="61149"/>
    <lineage>
        <taxon>Eukaryota</taxon>
        <taxon>Viridiplantae</taxon>
        <taxon>Streptophyta</taxon>
        <taxon>Embryophyta</taxon>
        <taxon>Tracheophyta</taxon>
        <taxon>Spermatophyta</taxon>
        <taxon>Magnoliopsida</taxon>
        <taxon>eudicotyledons</taxon>
        <taxon>Gunneridae</taxon>
        <taxon>Pentapetalae</taxon>
        <taxon>rosids</taxon>
        <taxon>fabids</taxon>
        <taxon>Malpighiales</taxon>
        <taxon>Rhizophoraceae</taxon>
        <taxon>Rhizophora</taxon>
    </lineage>
</organism>
<sequence>MLAGTIEKLVIMGNFLSNKTVFNSCNFSLAPRDLRWDRDGFDVQCIY</sequence>
<proteinExistence type="predicted"/>
<evidence type="ECO:0000313" key="1">
    <source>
        <dbReference type="EMBL" id="MBX42556.1"/>
    </source>
</evidence>